<keyword evidence="6 11" id="KW-0547">Nucleotide-binding</keyword>
<evidence type="ECO:0000256" key="3">
    <source>
        <dbReference type="ARBA" id="ARBA00022679"/>
    </source>
</evidence>
<dbReference type="GO" id="GO:0046872">
    <property type="term" value="F:metal ion binding"/>
    <property type="evidence" value="ECO:0007669"/>
    <property type="project" value="UniProtKB-KW"/>
</dbReference>
<dbReference type="SUPFAM" id="SSF69572">
    <property type="entry name" value="Activating enzymes of the ubiquitin-like proteins"/>
    <property type="match status" value="1"/>
</dbReference>
<keyword evidence="5 11" id="KW-0479">Metal-binding</keyword>
<dbReference type="GO" id="GO:0042292">
    <property type="term" value="F:URM1 activating enzyme activity"/>
    <property type="evidence" value="ECO:0007669"/>
    <property type="project" value="TreeGrafter"/>
</dbReference>
<dbReference type="InterPro" id="IPR035985">
    <property type="entry name" value="Ubiquitin-activating_enz"/>
</dbReference>
<dbReference type="OrthoDB" id="10261062at2759"/>
<dbReference type="InterPro" id="IPR000594">
    <property type="entry name" value="ThiF_NAD_FAD-bd"/>
</dbReference>
<feature type="binding site" evidence="11">
    <location>
        <position position="69"/>
    </location>
    <ligand>
        <name>ATP</name>
        <dbReference type="ChEBI" id="CHEBI:30616"/>
    </ligand>
</feature>
<dbReference type="Proteomes" id="UP000053766">
    <property type="component" value="Unassembled WGS sequence"/>
</dbReference>
<evidence type="ECO:0000256" key="6">
    <source>
        <dbReference type="ARBA" id="ARBA00022741"/>
    </source>
</evidence>
<dbReference type="Pfam" id="PF00581">
    <property type="entry name" value="Rhodanese"/>
    <property type="match status" value="1"/>
</dbReference>
<comment type="subcellular location">
    <subcellularLocation>
        <location evidence="1">Cytoplasm</location>
        <location evidence="1">Cytosol</location>
    </subcellularLocation>
</comment>
<evidence type="ECO:0000256" key="2">
    <source>
        <dbReference type="ARBA" id="ARBA00022490"/>
    </source>
</evidence>
<evidence type="ECO:0000256" key="11">
    <source>
        <dbReference type="HAMAP-Rule" id="MF_03049"/>
    </source>
</evidence>
<keyword evidence="14" id="KW-1185">Reference proteome</keyword>
<dbReference type="SMART" id="SM00450">
    <property type="entry name" value="RHOD"/>
    <property type="match status" value="1"/>
</dbReference>
<dbReference type="AlphaFoldDB" id="A0A0D8XXN0"/>
<dbReference type="EC" id="2.8.1.-" evidence="11"/>
<evidence type="ECO:0000256" key="9">
    <source>
        <dbReference type="ARBA" id="ARBA00023150"/>
    </source>
</evidence>
<dbReference type="PROSITE" id="PS50206">
    <property type="entry name" value="RHODANESE_3"/>
    <property type="match status" value="1"/>
</dbReference>
<evidence type="ECO:0000256" key="7">
    <source>
        <dbReference type="ARBA" id="ARBA00022833"/>
    </source>
</evidence>
<feature type="binding site" evidence="11">
    <location>
        <begin position="137"/>
        <end position="138"/>
    </location>
    <ligand>
        <name>ATP</name>
        <dbReference type="ChEBI" id="CHEBI:30616"/>
    </ligand>
</feature>
<keyword evidence="3 11" id="KW-0808">Transferase</keyword>
<feature type="binding site" evidence="11">
    <location>
        <position position="261"/>
    </location>
    <ligand>
        <name>Zn(2+)</name>
        <dbReference type="ChEBI" id="CHEBI:29105"/>
    </ligand>
</feature>
<evidence type="ECO:0000256" key="5">
    <source>
        <dbReference type="ARBA" id="ARBA00022723"/>
    </source>
</evidence>
<feature type="active site" description="Cysteine persulfide intermediate; for sulfurtransferase activity" evidence="11">
    <location>
        <position position="366"/>
    </location>
</feature>
<dbReference type="InterPro" id="IPR036873">
    <property type="entry name" value="Rhodanese-like_dom_sf"/>
</dbReference>
<evidence type="ECO:0000256" key="1">
    <source>
        <dbReference type="ARBA" id="ARBA00004514"/>
    </source>
</evidence>
<keyword evidence="8 11" id="KW-0067">ATP-binding</keyword>
<dbReference type="InterPro" id="IPR028885">
    <property type="entry name" value="MOCS3/Uba4"/>
</dbReference>
<dbReference type="GO" id="GO:0004792">
    <property type="term" value="F:thiosulfate-cyanide sulfurtransferase activity"/>
    <property type="evidence" value="ECO:0007669"/>
    <property type="project" value="TreeGrafter"/>
</dbReference>
<dbReference type="EC" id="2.7.7.-" evidence="11"/>
<reference evidence="14" key="2">
    <citation type="journal article" date="2016" name="Sci. Rep.">
        <title>Dictyocaulus viviparus genome, variome and transcriptome elucidate lungworm biology and support future intervention.</title>
        <authorList>
            <person name="McNulty S.N."/>
            <person name="Strube C."/>
            <person name="Rosa B.A."/>
            <person name="Martin J.C."/>
            <person name="Tyagi R."/>
            <person name="Choi Y.J."/>
            <person name="Wang Q."/>
            <person name="Hallsworth Pepin K."/>
            <person name="Zhang X."/>
            <person name="Ozersky P."/>
            <person name="Wilson R.K."/>
            <person name="Sternberg P.W."/>
            <person name="Gasser R.B."/>
            <person name="Mitreva M."/>
        </authorList>
    </citation>
    <scope>NUCLEOTIDE SEQUENCE [LARGE SCALE GENOMIC DNA]</scope>
    <source>
        <strain evidence="14">HannoverDv2000</strain>
    </source>
</reference>
<feature type="binding site" evidence="11">
    <location>
        <position position="186"/>
    </location>
    <ligand>
        <name>Zn(2+)</name>
        <dbReference type="ChEBI" id="CHEBI:29105"/>
    </ligand>
</feature>
<evidence type="ECO:0000256" key="10">
    <source>
        <dbReference type="ARBA" id="ARBA00023268"/>
    </source>
</evidence>
<dbReference type="FunFam" id="3.40.250.10:FF:000014">
    <property type="entry name" value="Adenylyltransferase and sulfurtransferase MOCS3"/>
    <property type="match status" value="1"/>
</dbReference>
<dbReference type="Pfam" id="PF00899">
    <property type="entry name" value="ThiF"/>
    <property type="match status" value="1"/>
</dbReference>
<evidence type="ECO:0000256" key="4">
    <source>
        <dbReference type="ARBA" id="ARBA00022694"/>
    </source>
</evidence>
<dbReference type="FunFam" id="3.40.50.720:FF:000033">
    <property type="entry name" value="Adenylyltransferase and sulfurtransferase MOCS3"/>
    <property type="match status" value="1"/>
</dbReference>
<dbReference type="Gene3D" id="3.40.250.10">
    <property type="entry name" value="Rhodanese-like domain"/>
    <property type="match status" value="1"/>
</dbReference>
<keyword evidence="2 11" id="KW-0963">Cytoplasm</keyword>
<sequence>MSNWIRLYYFLNTDVAYEIHKSCILNCARIVGQQGVSSAKVVIIGAGGLGCPVAMYLSGAGVHTLGIVDYDEVAIDNLHRQIAHKEMTVGKSKVESLRDYIIELNSSVNVAIYNIILDRYCALDILRLYDIVVDCSDNPATRYLLNDACVLLGKPLVSGSALRWEGQLSVYNYIDRSGERGPCYRCLFPIPASPSHITNCNEGGVFGPVVGVIGSLQALEVMKIAGGLKPNFSSKLYLFDGSSGKSRTVVIRPRNKECVICGDNPKVTELVDYELFCNSGACDKVQKLSILSSDDRVSVSEYFRIRSSGHKPILLDTRPAHEFSIASLDEAINIPLDEVRQLDTLSISERLGLNSDPIHSEMFVICHRGNDSQLAVEILRNKLPFIRIRDIRDGYEAWASEVDENFPRY</sequence>
<evidence type="ECO:0000259" key="12">
    <source>
        <dbReference type="PROSITE" id="PS50206"/>
    </source>
</evidence>
<feature type="binding site" evidence="11">
    <location>
        <position position="93"/>
    </location>
    <ligand>
        <name>ATP</name>
        <dbReference type="ChEBI" id="CHEBI:30616"/>
    </ligand>
</feature>
<comment type="function">
    <text evidence="11">Plays a central role in 2-thiolation of mcm(5)S(2)U at tRNA wobble positions of cytosolic tRNA(Lys), tRNA(Glu) and tRNA(Gln). Acts by mediating the C-terminal thiocarboxylation of the sulfur carrier URM1. Its N-terminus first activates URM1 as acyl-adenylate (-COAMP), then the persulfide sulfur on the catalytic cysteine is transferred to URM1 to form thiocarboxylation (-COSH) of its C-terminus. The reaction probably involves hydrogen sulfide that is generated from the persulfide intermediate and that acts as nucleophile towards URM1. Subsequently, a transient disulfide bond is formed. Does not use thiosulfate as sulfur donor; NFS1 probably acting as a sulfur donor for thiocarboxylation reactions.</text>
</comment>
<name>A0A0D8XXN0_DICVI</name>
<dbReference type="GO" id="GO:0032447">
    <property type="term" value="P:protein urmylation"/>
    <property type="evidence" value="ECO:0007669"/>
    <property type="project" value="TreeGrafter"/>
</dbReference>
<dbReference type="GO" id="GO:0070566">
    <property type="term" value="F:adenylyltransferase activity"/>
    <property type="evidence" value="ECO:0007669"/>
    <property type="project" value="InterPro"/>
</dbReference>
<feature type="binding site" evidence="11">
    <location>
        <position position="258"/>
    </location>
    <ligand>
        <name>Zn(2+)</name>
        <dbReference type="ChEBI" id="CHEBI:29105"/>
    </ligand>
</feature>
<proteinExistence type="inferred from homology"/>
<dbReference type="GO" id="GO:0002143">
    <property type="term" value="P:tRNA wobble position uridine thiolation"/>
    <property type="evidence" value="ECO:0007669"/>
    <property type="project" value="InterPro"/>
</dbReference>
<evidence type="ECO:0000313" key="13">
    <source>
        <dbReference type="EMBL" id="KJH49230.1"/>
    </source>
</evidence>
<organism evidence="13 14">
    <name type="scientific">Dictyocaulus viviparus</name>
    <name type="common">Bovine lungworm</name>
    <dbReference type="NCBI Taxonomy" id="29172"/>
    <lineage>
        <taxon>Eukaryota</taxon>
        <taxon>Metazoa</taxon>
        <taxon>Ecdysozoa</taxon>
        <taxon>Nematoda</taxon>
        <taxon>Chromadorea</taxon>
        <taxon>Rhabditida</taxon>
        <taxon>Rhabditina</taxon>
        <taxon>Rhabditomorpha</taxon>
        <taxon>Strongyloidea</taxon>
        <taxon>Metastrongylidae</taxon>
        <taxon>Dictyocaulus</taxon>
    </lineage>
</organism>
<feature type="active site" description="Glycyl thioester intermediate; for adenylyltransferase activity" evidence="11">
    <location>
        <position position="200"/>
    </location>
</feature>
<feature type="binding site" evidence="11">
    <location>
        <position position="48"/>
    </location>
    <ligand>
        <name>ATP</name>
        <dbReference type="ChEBI" id="CHEBI:30616"/>
    </ligand>
</feature>
<protein>
    <recommendedName>
        <fullName evidence="11">Adenylyltransferase and sulfurtransferase MOCS3 homolog</fullName>
    </recommendedName>
    <alternativeName>
        <fullName evidence="11">UBA4 homolog</fullName>
    </alternativeName>
    <alternativeName>
        <fullName evidence="11">Ubiquitin-like protein activator 4 homolog</fullName>
    </alternativeName>
    <domain>
        <recommendedName>
            <fullName evidence="11">Adenylyltransferase</fullName>
            <ecNumber evidence="11">2.7.7.-</ecNumber>
        </recommendedName>
    </domain>
    <domain>
        <recommendedName>
            <fullName evidence="11">Sulfurtransferase</fullName>
            <ecNumber evidence="11">2.8.1.-</ecNumber>
        </recommendedName>
    </domain>
</protein>
<dbReference type="CDD" id="cd00757">
    <property type="entry name" value="ThiF_MoeB_HesA_family"/>
    <property type="match status" value="1"/>
</dbReference>
<dbReference type="InterPro" id="IPR045886">
    <property type="entry name" value="ThiF/MoeB/HesA"/>
</dbReference>
<dbReference type="HAMAP" id="MF_03049">
    <property type="entry name" value="MOCS3_Uba4"/>
    <property type="match status" value="1"/>
</dbReference>
<dbReference type="GO" id="GO:0005524">
    <property type="term" value="F:ATP binding"/>
    <property type="evidence" value="ECO:0007669"/>
    <property type="project" value="UniProtKB-KW"/>
</dbReference>
<reference evidence="13 14" key="1">
    <citation type="submission" date="2013-11" db="EMBL/GenBank/DDBJ databases">
        <title>Draft genome of the bovine lungworm Dictyocaulus viviparus.</title>
        <authorList>
            <person name="Mitreva M."/>
        </authorList>
    </citation>
    <scope>NUCLEOTIDE SEQUENCE [LARGE SCALE GENOMIC DNA]</scope>
    <source>
        <strain evidence="13 14">HannoverDv2000</strain>
    </source>
</reference>
<accession>A0A0D8XXN0</accession>
<feature type="domain" description="Rhodanese" evidence="12">
    <location>
        <begin position="308"/>
        <end position="407"/>
    </location>
</feature>
<keyword evidence="9 11" id="KW-0501">Molybdenum cofactor biosynthesis</keyword>
<dbReference type="EMBL" id="KN716242">
    <property type="protein sequence ID" value="KJH49230.1"/>
    <property type="molecule type" value="Genomic_DNA"/>
</dbReference>
<keyword evidence="4 11" id="KW-0819">tRNA processing</keyword>
<keyword evidence="7 11" id="KW-0862">Zinc</keyword>
<gene>
    <name evidence="13" type="ORF">DICVIV_04670</name>
</gene>
<dbReference type="STRING" id="29172.A0A0D8XXN0"/>
<dbReference type="PANTHER" id="PTHR10953:SF102">
    <property type="entry name" value="ADENYLYLTRANSFERASE AND SULFURTRANSFERASE MOCS3"/>
    <property type="match status" value="1"/>
</dbReference>
<evidence type="ECO:0000256" key="8">
    <source>
        <dbReference type="ARBA" id="ARBA00022840"/>
    </source>
</evidence>
<evidence type="ECO:0000313" key="14">
    <source>
        <dbReference type="Proteomes" id="UP000053766"/>
    </source>
</evidence>
<dbReference type="Gene3D" id="3.40.50.720">
    <property type="entry name" value="NAD(P)-binding Rossmann-like Domain"/>
    <property type="match status" value="1"/>
</dbReference>
<dbReference type="GO" id="GO:0005829">
    <property type="term" value="C:cytosol"/>
    <property type="evidence" value="ECO:0007669"/>
    <property type="project" value="UniProtKB-SubCell"/>
</dbReference>
<comment type="cofactor">
    <cofactor evidence="11">
        <name>Zn(2+)</name>
        <dbReference type="ChEBI" id="CHEBI:29105"/>
    </cofactor>
    <text evidence="11">Binds 1 zinc ion per subunit.</text>
</comment>
<comment type="pathway">
    <text evidence="11">tRNA modification; 5-methoxycarbonylmethyl-2-thiouridine-tRNA biosynthesis.</text>
</comment>
<dbReference type="UniPathway" id="UPA00988"/>
<dbReference type="GO" id="GO:0006777">
    <property type="term" value="P:Mo-molybdopterin cofactor biosynthetic process"/>
    <property type="evidence" value="ECO:0007669"/>
    <property type="project" value="UniProtKB-UniRule"/>
</dbReference>
<comment type="similarity">
    <text evidence="11">In the N-terminal section; belongs to the HesA/MoeB/ThiF family. UBA4 subfamily.</text>
</comment>
<feature type="binding site" evidence="11">
    <location>
        <begin position="76"/>
        <end position="80"/>
    </location>
    <ligand>
        <name>ATP</name>
        <dbReference type="ChEBI" id="CHEBI:30616"/>
    </ligand>
</feature>
<keyword evidence="10 11" id="KW-0511">Multifunctional enzyme</keyword>
<dbReference type="PANTHER" id="PTHR10953">
    <property type="entry name" value="UBIQUITIN-ACTIVATING ENZYME E1"/>
    <property type="match status" value="1"/>
</dbReference>
<feature type="binding site" evidence="11">
    <location>
        <position position="183"/>
    </location>
    <ligand>
        <name>Zn(2+)</name>
        <dbReference type="ChEBI" id="CHEBI:29105"/>
    </ligand>
</feature>
<dbReference type="InterPro" id="IPR001763">
    <property type="entry name" value="Rhodanese-like_dom"/>
</dbReference>